<accession>A0A1C3NVL9</accession>
<evidence type="ECO:0000313" key="3">
    <source>
        <dbReference type="Proteomes" id="UP000199013"/>
    </source>
</evidence>
<reference evidence="3" key="1">
    <citation type="submission" date="2016-02" db="EMBL/GenBank/DDBJ databases">
        <authorList>
            <person name="Wibberg D."/>
        </authorList>
    </citation>
    <scope>NUCLEOTIDE SEQUENCE [LARGE SCALE GENOMIC DNA]</scope>
</reference>
<evidence type="ECO:0000256" key="1">
    <source>
        <dbReference type="SAM" id="MobiDB-lite"/>
    </source>
</evidence>
<evidence type="ECO:0000313" key="2">
    <source>
        <dbReference type="EMBL" id="SBW19594.1"/>
    </source>
</evidence>
<name>A0A1C3NVL9_9ACTN</name>
<dbReference type="AlphaFoldDB" id="A0A1C3NVL9"/>
<gene>
    <name evidence="2" type="ORF">FDG2_1448</name>
</gene>
<proteinExistence type="predicted"/>
<protein>
    <submittedName>
        <fullName evidence="2">Uncharacterized protein</fullName>
    </submittedName>
</protein>
<organism evidence="2 3">
    <name type="scientific">Candidatus Protofrankia californiensis</name>
    <dbReference type="NCBI Taxonomy" id="1839754"/>
    <lineage>
        <taxon>Bacteria</taxon>
        <taxon>Bacillati</taxon>
        <taxon>Actinomycetota</taxon>
        <taxon>Actinomycetes</taxon>
        <taxon>Frankiales</taxon>
        <taxon>Frankiaceae</taxon>
        <taxon>Protofrankia</taxon>
    </lineage>
</organism>
<feature type="region of interest" description="Disordered" evidence="1">
    <location>
        <begin position="140"/>
        <end position="159"/>
    </location>
</feature>
<keyword evidence="3" id="KW-1185">Reference proteome</keyword>
<dbReference type="Proteomes" id="UP000199013">
    <property type="component" value="Unassembled WGS sequence"/>
</dbReference>
<sequence>MTVRGAVWPWTVRAPKRRRVAAARAASRSPSGAVVLAAFERGFGAQGKGLDEGVGGGAFGGGFLAAGVFQGDGGAEVDQRGRSVGGACRAGGQPVNPAVRGRGRGRGLGGGPCHQALSLHVTGGVEQSRGLGFAWSVRRGRSARTTRSDQGMVSAVRRR</sequence>
<dbReference type="EMBL" id="FLUV01000596">
    <property type="protein sequence ID" value="SBW19594.1"/>
    <property type="molecule type" value="Genomic_DNA"/>
</dbReference>